<keyword evidence="2" id="KW-0472">Membrane</keyword>
<reference evidence="4" key="1">
    <citation type="submission" date="2020-08" db="EMBL/GenBank/DDBJ databases">
        <title>Lacibacter sp. S13-6-6 genome sequencing.</title>
        <authorList>
            <person name="Jin L."/>
        </authorList>
    </citation>
    <scope>NUCLEOTIDE SEQUENCE [LARGE SCALE GENOMIC DNA]</scope>
    <source>
        <strain evidence="4">S13-6-6</strain>
    </source>
</reference>
<dbReference type="EMBL" id="CP060007">
    <property type="protein sequence ID" value="QNA44083.1"/>
    <property type="molecule type" value="Genomic_DNA"/>
</dbReference>
<feature type="compositionally biased region" description="Basic and acidic residues" evidence="1">
    <location>
        <begin position="257"/>
        <end position="289"/>
    </location>
</feature>
<evidence type="ECO:0000256" key="2">
    <source>
        <dbReference type="SAM" id="Phobius"/>
    </source>
</evidence>
<evidence type="ECO:0000313" key="4">
    <source>
        <dbReference type="Proteomes" id="UP000515344"/>
    </source>
</evidence>
<dbReference type="PANTHER" id="PTHR34219:SF3">
    <property type="entry name" value="BLL7967 PROTEIN"/>
    <property type="match status" value="1"/>
</dbReference>
<keyword evidence="2" id="KW-0812">Transmembrane</keyword>
<dbReference type="KEGG" id="lacs:H4075_18715"/>
<evidence type="ECO:0000313" key="3">
    <source>
        <dbReference type="EMBL" id="QNA44083.1"/>
    </source>
</evidence>
<organism evidence="3 4">
    <name type="scientific">Lacibacter sediminis</name>
    <dbReference type="NCBI Taxonomy" id="2760713"/>
    <lineage>
        <taxon>Bacteria</taxon>
        <taxon>Pseudomonadati</taxon>
        <taxon>Bacteroidota</taxon>
        <taxon>Chitinophagia</taxon>
        <taxon>Chitinophagales</taxon>
        <taxon>Chitinophagaceae</taxon>
        <taxon>Lacibacter</taxon>
    </lineage>
</organism>
<evidence type="ECO:0000256" key="1">
    <source>
        <dbReference type="SAM" id="MobiDB-lite"/>
    </source>
</evidence>
<feature type="transmembrane region" description="Helical" evidence="2">
    <location>
        <begin position="222"/>
        <end position="242"/>
    </location>
</feature>
<feature type="transmembrane region" description="Helical" evidence="2">
    <location>
        <begin position="21"/>
        <end position="45"/>
    </location>
</feature>
<proteinExistence type="predicted"/>
<gene>
    <name evidence="3" type="ORF">H4075_18715</name>
</gene>
<accession>A0A7G5XF30</accession>
<keyword evidence="4" id="KW-1185">Reference proteome</keyword>
<dbReference type="PANTHER" id="PTHR34219">
    <property type="entry name" value="IRON-REGULATED INNER MEMBRANE PROTEIN-RELATED"/>
    <property type="match status" value="1"/>
</dbReference>
<feature type="region of interest" description="Disordered" evidence="1">
    <location>
        <begin position="255"/>
        <end position="290"/>
    </location>
</feature>
<feature type="transmembrane region" description="Helical" evidence="2">
    <location>
        <begin position="172"/>
        <end position="192"/>
    </location>
</feature>
<dbReference type="RefSeq" id="WP_182802345.1">
    <property type="nucleotide sequence ID" value="NZ_CP060007.1"/>
</dbReference>
<name>A0A7G5XF30_9BACT</name>
<sequence>MAKAIIEKTKWQRIRKFFNDIHLWLGLSSALIVIAVCFSGTVYVFNTELTEKAAPHLYKVQPVAGQERIPIDSLVEKVKQETGGTIASVTIPAELNRTYQFNVKKKEDSTARGGTTYMVNPYKGAIVGNSKEKNGTKEFMGTMFSLHRWLLLDKVKEPIIDGLENRKLGSMITGWATIIFTLGCITGLIIWFPQKVKHWRQGLKIKWNAGWKRVNHDLHNSLAFYSLIFLLLMGLTGPQWSFEWYRTGLQKTLGTYKPKETPKEKPGGEGREGQARGERKEAERKKEAGADTTALASAQLSIADYIREADKLLAYKGNYVITLPADADAKTMISKTKLGFFAPAAGDRITMDPKSGKVVKLDIFKKKPFNERVAGSIKAIHVGNVYGTFTKILYFLACLIATSLPITGTMIWLNKMKKKKKTNKEEPVVSLRGDEKVA</sequence>
<dbReference type="InterPro" id="IPR005625">
    <property type="entry name" value="PepSY-ass_TM"/>
</dbReference>
<dbReference type="AlphaFoldDB" id="A0A7G5XF30"/>
<dbReference type="Proteomes" id="UP000515344">
    <property type="component" value="Chromosome"/>
</dbReference>
<protein>
    <submittedName>
        <fullName evidence="3">PepSY domain-containing protein</fullName>
    </submittedName>
</protein>
<dbReference type="Pfam" id="PF03929">
    <property type="entry name" value="PepSY_TM"/>
    <property type="match status" value="1"/>
</dbReference>
<feature type="transmembrane region" description="Helical" evidence="2">
    <location>
        <begin position="392"/>
        <end position="413"/>
    </location>
</feature>
<keyword evidence="2" id="KW-1133">Transmembrane helix</keyword>